<dbReference type="Pfam" id="PF13302">
    <property type="entry name" value="Acetyltransf_3"/>
    <property type="match status" value="1"/>
</dbReference>
<dbReference type="InterPro" id="IPR016181">
    <property type="entry name" value="Acyl_CoA_acyltransferase"/>
</dbReference>
<evidence type="ECO:0000313" key="5">
    <source>
        <dbReference type="EMBL" id="CAK5265113.1"/>
    </source>
</evidence>
<comment type="similarity">
    <text evidence="1">Belongs to the acetyltransferase family. GNAT subfamily.</text>
</comment>
<proteinExistence type="inferred from homology"/>
<name>A0AAD2GZ57_9AGAR</name>
<dbReference type="PANTHER" id="PTHR13256">
    <property type="entry name" value="N-ACETYLTRANSFERASE 9"/>
    <property type="match status" value="1"/>
</dbReference>
<dbReference type="InterPro" id="IPR039135">
    <property type="entry name" value="NAT9-like"/>
</dbReference>
<dbReference type="PROSITE" id="PS51186">
    <property type="entry name" value="GNAT"/>
    <property type="match status" value="1"/>
</dbReference>
<protein>
    <recommendedName>
        <fullName evidence="4">N-acetyltransferase domain-containing protein</fullName>
    </recommendedName>
</protein>
<evidence type="ECO:0000256" key="3">
    <source>
        <dbReference type="ARBA" id="ARBA00023315"/>
    </source>
</evidence>
<evidence type="ECO:0000256" key="2">
    <source>
        <dbReference type="ARBA" id="ARBA00022679"/>
    </source>
</evidence>
<dbReference type="SUPFAM" id="SSF55729">
    <property type="entry name" value="Acyl-CoA N-acyltransferases (Nat)"/>
    <property type="match status" value="1"/>
</dbReference>
<accession>A0AAD2GZ57</accession>
<feature type="domain" description="N-acetyltransferase" evidence="4">
    <location>
        <begin position="15"/>
        <end position="221"/>
    </location>
</feature>
<evidence type="ECO:0000259" key="4">
    <source>
        <dbReference type="PROSITE" id="PS51186"/>
    </source>
</evidence>
<organism evidence="5 6">
    <name type="scientific">Mycena citricolor</name>
    <dbReference type="NCBI Taxonomy" id="2018698"/>
    <lineage>
        <taxon>Eukaryota</taxon>
        <taxon>Fungi</taxon>
        <taxon>Dikarya</taxon>
        <taxon>Basidiomycota</taxon>
        <taxon>Agaricomycotina</taxon>
        <taxon>Agaricomycetes</taxon>
        <taxon>Agaricomycetidae</taxon>
        <taxon>Agaricales</taxon>
        <taxon>Marasmiineae</taxon>
        <taxon>Mycenaceae</taxon>
        <taxon>Mycena</taxon>
    </lineage>
</organism>
<keyword evidence="6" id="KW-1185">Reference proteome</keyword>
<gene>
    <name evidence="5" type="ORF">MYCIT1_LOCUS5862</name>
</gene>
<reference evidence="5" key="1">
    <citation type="submission" date="2023-11" db="EMBL/GenBank/DDBJ databases">
        <authorList>
            <person name="De Vega J J."/>
            <person name="De Vega J J."/>
        </authorList>
    </citation>
    <scope>NUCLEOTIDE SEQUENCE</scope>
</reference>
<keyword evidence="3" id="KW-0012">Acyltransferase</keyword>
<dbReference type="PANTHER" id="PTHR13256:SF16">
    <property type="entry name" value="ALPHA_BETA-TUBULIN-N-ACETYLTRANSFERASE 9"/>
    <property type="match status" value="1"/>
</dbReference>
<dbReference type="Proteomes" id="UP001295794">
    <property type="component" value="Unassembled WGS sequence"/>
</dbReference>
<dbReference type="GO" id="GO:0008080">
    <property type="term" value="F:N-acetyltransferase activity"/>
    <property type="evidence" value="ECO:0007669"/>
    <property type="project" value="InterPro"/>
</dbReference>
<dbReference type="EMBL" id="CAVNYO010000082">
    <property type="protein sequence ID" value="CAK5265113.1"/>
    <property type="molecule type" value="Genomic_DNA"/>
</dbReference>
<dbReference type="InterPro" id="IPR000182">
    <property type="entry name" value="GNAT_dom"/>
</dbReference>
<evidence type="ECO:0000313" key="6">
    <source>
        <dbReference type="Proteomes" id="UP001295794"/>
    </source>
</evidence>
<dbReference type="Gene3D" id="3.40.630.30">
    <property type="match status" value="1"/>
</dbReference>
<comment type="caution">
    <text evidence="5">The sequence shown here is derived from an EMBL/GenBank/DDBJ whole genome shotgun (WGS) entry which is preliminary data.</text>
</comment>
<evidence type="ECO:0000256" key="1">
    <source>
        <dbReference type="ARBA" id="ARBA00009342"/>
    </source>
</evidence>
<keyword evidence="2" id="KW-0808">Transferase</keyword>
<sequence length="223" mass="25051">MKVNANTVLVGSKVVLLPYLTEHVPKYHTWMQDEELRELTASEPLSLEEEYEMQRKWREEEDKLTFIVLAKTHDAAGSSTLSLGDPIISQLPMIGDVNIFLHGSPSLTNEEAGEDFYAEAEVMIAERDYRRRGYALEALQLLLGYATASRGGSGSFICHDPASTRSDLEASSSPLPISPASLLVRISESNTPSIRLFEKLGFRVTKRVAVFEEVEMRWRQDES</sequence>
<dbReference type="AlphaFoldDB" id="A0AAD2GZ57"/>